<gene>
    <name evidence="5" type="ORF">Prudu_418S000200</name>
</gene>
<keyword evidence="1" id="KW-0677">Repeat</keyword>
<proteinExistence type="predicted"/>
<dbReference type="Pfam" id="PF18052">
    <property type="entry name" value="Rx_N"/>
    <property type="match status" value="1"/>
</dbReference>
<evidence type="ECO:0000313" key="5">
    <source>
        <dbReference type="EMBL" id="BBN68416.1"/>
    </source>
</evidence>
<dbReference type="GO" id="GO:0000166">
    <property type="term" value="F:nucleotide binding"/>
    <property type="evidence" value="ECO:0007669"/>
    <property type="project" value="UniProtKB-KW"/>
</dbReference>
<feature type="domain" description="Disease resistance N-terminal" evidence="4">
    <location>
        <begin position="42"/>
        <end position="76"/>
    </location>
</feature>
<dbReference type="AlphaFoldDB" id="A0A5H2Y161"/>
<keyword evidence="3" id="KW-0611">Plant defense</keyword>
<name>A0A5H2Y161_PRUDU</name>
<evidence type="ECO:0000259" key="4">
    <source>
        <dbReference type="Pfam" id="PF18052"/>
    </source>
</evidence>
<dbReference type="InterPro" id="IPR041118">
    <property type="entry name" value="Rx_N"/>
</dbReference>
<evidence type="ECO:0000256" key="3">
    <source>
        <dbReference type="ARBA" id="ARBA00022821"/>
    </source>
</evidence>
<sequence length="192" mass="22152">MDRRRYLQDFYRPPLHSLGQRHVSRGSESSQSSNSEFGSLCFDQWVKNLKGVAFDGEDVLDETNCEVLRHKVDIKKMELRMKSMNASLVSEASFIGLVDKKKHKDATLQAIEDTESNSFFGKDEYIVGRKEEVSSIVATLIISNSQEKYFGYCRNGWCRKDNFGWLVYNEPDREKDMSSSLMTFGTKMNKNE</sequence>
<reference evidence="5" key="1">
    <citation type="journal article" date="2019" name="Science">
        <title>Mutation of a bHLH transcription factor allowed almond domestication.</title>
        <authorList>
            <person name="Sanchez-Perez R."/>
            <person name="Pavan S."/>
            <person name="Mazzeo R."/>
            <person name="Moldovan C."/>
            <person name="Aiese Cigliano R."/>
            <person name="Del Cueto J."/>
            <person name="Ricciardi F."/>
            <person name="Lotti C."/>
            <person name="Ricciardi L."/>
            <person name="Dicenta F."/>
            <person name="Lopez-Marques R.L."/>
            <person name="Lindberg Moller B."/>
        </authorList>
    </citation>
    <scope>NUCLEOTIDE SEQUENCE</scope>
</reference>
<protein>
    <submittedName>
        <fullName evidence="5">NB-ARC domain-containing disease resistance protein</fullName>
    </submittedName>
</protein>
<evidence type="ECO:0000256" key="2">
    <source>
        <dbReference type="ARBA" id="ARBA00022741"/>
    </source>
</evidence>
<evidence type="ECO:0000256" key="1">
    <source>
        <dbReference type="ARBA" id="ARBA00022737"/>
    </source>
</evidence>
<accession>A0A5H2Y161</accession>
<keyword evidence="2" id="KW-0547">Nucleotide-binding</keyword>
<dbReference type="EMBL" id="AP020755">
    <property type="protein sequence ID" value="BBN68416.1"/>
    <property type="molecule type" value="Genomic_DNA"/>
</dbReference>
<dbReference type="GO" id="GO:0006952">
    <property type="term" value="P:defense response"/>
    <property type="evidence" value="ECO:0007669"/>
    <property type="project" value="UniProtKB-KW"/>
</dbReference>
<organism evidence="5">
    <name type="scientific">Prunus dulcis</name>
    <name type="common">Almond</name>
    <name type="synonym">Amygdalus dulcis</name>
    <dbReference type="NCBI Taxonomy" id="3755"/>
    <lineage>
        <taxon>Eukaryota</taxon>
        <taxon>Viridiplantae</taxon>
        <taxon>Streptophyta</taxon>
        <taxon>Embryophyta</taxon>
        <taxon>Tracheophyta</taxon>
        <taxon>Spermatophyta</taxon>
        <taxon>Magnoliopsida</taxon>
        <taxon>eudicotyledons</taxon>
        <taxon>Gunneridae</taxon>
        <taxon>Pentapetalae</taxon>
        <taxon>rosids</taxon>
        <taxon>fabids</taxon>
        <taxon>Rosales</taxon>
        <taxon>Rosaceae</taxon>
        <taxon>Amygdaloideae</taxon>
        <taxon>Amygdaleae</taxon>
        <taxon>Prunus</taxon>
    </lineage>
</organism>